<dbReference type="CDD" id="cd00431">
    <property type="entry name" value="cysteine_hydrolases"/>
    <property type="match status" value="1"/>
</dbReference>
<evidence type="ECO:0000313" key="2">
    <source>
        <dbReference type="EMBL" id="OGG03139.1"/>
    </source>
</evidence>
<comment type="caution">
    <text evidence="2">The sequence shown here is derived from an EMBL/GenBank/DDBJ whole genome shotgun (WGS) entry which is preliminary data.</text>
</comment>
<dbReference type="Gene3D" id="3.40.50.850">
    <property type="entry name" value="Isochorismatase-like"/>
    <property type="match status" value="1"/>
</dbReference>
<dbReference type="SUPFAM" id="SSF52499">
    <property type="entry name" value="Isochorismatase-like hydrolases"/>
    <property type="match status" value="1"/>
</dbReference>
<sequence>MKDSFLNWIEEWYKSLKPLKLGDSEIDPKKTALLSVDMVKGFCSIGPLASPLVSAIIPSIVELFEKIQKFGVAKFLLFQDTHSEKTAEFSSYPPHCLSGSKESETIDELKNLPFSDKFIIFEKNSLSPAYGTGFDKWLKKHPQVENFIVVGNCTDLCIYSAAMHLRLSANAYNLKRRIIIAENCVATYDMPVQTAKKPGAMPHEASIIHKLFL</sequence>
<dbReference type="AlphaFoldDB" id="A0A1F5YSI5"/>
<dbReference type="PANTHER" id="PTHR47297">
    <property type="match status" value="1"/>
</dbReference>
<dbReference type="Pfam" id="PF00857">
    <property type="entry name" value="Isochorismatase"/>
    <property type="match status" value="1"/>
</dbReference>
<organism evidence="2 3">
    <name type="scientific">Candidatus Gottesmanbacteria bacterium RBG_16_37_8</name>
    <dbReference type="NCBI Taxonomy" id="1798371"/>
    <lineage>
        <taxon>Bacteria</taxon>
        <taxon>Candidatus Gottesmaniibacteriota</taxon>
    </lineage>
</organism>
<dbReference type="GO" id="GO:0008936">
    <property type="term" value="F:nicotinamidase activity"/>
    <property type="evidence" value="ECO:0007669"/>
    <property type="project" value="InterPro"/>
</dbReference>
<name>A0A1F5YSI5_9BACT</name>
<reference evidence="2 3" key="1">
    <citation type="journal article" date="2016" name="Nat. Commun.">
        <title>Thousands of microbial genomes shed light on interconnected biogeochemical processes in an aquifer system.</title>
        <authorList>
            <person name="Anantharaman K."/>
            <person name="Brown C.T."/>
            <person name="Hug L.A."/>
            <person name="Sharon I."/>
            <person name="Castelle C.J."/>
            <person name="Probst A.J."/>
            <person name="Thomas B.C."/>
            <person name="Singh A."/>
            <person name="Wilkins M.J."/>
            <person name="Karaoz U."/>
            <person name="Brodie E.L."/>
            <person name="Williams K.H."/>
            <person name="Hubbard S.S."/>
            <person name="Banfield J.F."/>
        </authorList>
    </citation>
    <scope>NUCLEOTIDE SEQUENCE [LARGE SCALE GENOMIC DNA]</scope>
</reference>
<dbReference type="EMBL" id="MFJA01000038">
    <property type="protein sequence ID" value="OGG03139.1"/>
    <property type="molecule type" value="Genomic_DNA"/>
</dbReference>
<feature type="domain" description="Isochorismatase-like" evidence="1">
    <location>
        <begin position="31"/>
        <end position="190"/>
    </location>
</feature>
<protein>
    <submittedName>
        <fullName evidence="2">Nicotinamidase</fullName>
    </submittedName>
</protein>
<gene>
    <name evidence="2" type="ORF">A2W14_03480</name>
</gene>
<dbReference type="Proteomes" id="UP000176665">
    <property type="component" value="Unassembled WGS sequence"/>
</dbReference>
<dbReference type="PANTHER" id="PTHR47297:SF2">
    <property type="entry name" value="OS02G0606800 PROTEIN"/>
    <property type="match status" value="1"/>
</dbReference>
<dbReference type="InterPro" id="IPR000868">
    <property type="entry name" value="Isochorismatase-like_dom"/>
</dbReference>
<dbReference type="InterPro" id="IPR036380">
    <property type="entry name" value="Isochorismatase-like_sf"/>
</dbReference>
<dbReference type="InterPro" id="IPR044717">
    <property type="entry name" value="NIC1"/>
</dbReference>
<evidence type="ECO:0000313" key="3">
    <source>
        <dbReference type="Proteomes" id="UP000176665"/>
    </source>
</evidence>
<accession>A0A1F5YSI5</accession>
<dbReference type="STRING" id="1798371.A2W14_03480"/>
<proteinExistence type="predicted"/>
<feature type="non-terminal residue" evidence="2">
    <location>
        <position position="213"/>
    </location>
</feature>
<dbReference type="GO" id="GO:0019365">
    <property type="term" value="P:pyridine nucleotide salvage"/>
    <property type="evidence" value="ECO:0007669"/>
    <property type="project" value="InterPro"/>
</dbReference>
<evidence type="ECO:0000259" key="1">
    <source>
        <dbReference type="Pfam" id="PF00857"/>
    </source>
</evidence>